<organism evidence="1">
    <name type="scientific">freshwater metagenome</name>
    <dbReference type="NCBI Taxonomy" id="449393"/>
    <lineage>
        <taxon>unclassified sequences</taxon>
        <taxon>metagenomes</taxon>
        <taxon>ecological metagenomes</taxon>
    </lineage>
</organism>
<evidence type="ECO:0000313" key="1">
    <source>
        <dbReference type="EMBL" id="CAB4757083.1"/>
    </source>
</evidence>
<gene>
    <name evidence="1" type="ORF">UFOPK2844_00828</name>
</gene>
<reference evidence="1" key="1">
    <citation type="submission" date="2020-05" db="EMBL/GenBank/DDBJ databases">
        <authorList>
            <person name="Chiriac C."/>
            <person name="Salcher M."/>
            <person name="Ghai R."/>
            <person name="Kavagutti S V."/>
        </authorList>
    </citation>
    <scope>NUCLEOTIDE SEQUENCE</scope>
</reference>
<proteinExistence type="predicted"/>
<dbReference type="EMBL" id="CAEZZG010000011">
    <property type="protein sequence ID" value="CAB4757083.1"/>
    <property type="molecule type" value="Genomic_DNA"/>
</dbReference>
<accession>A0A6J6UEG4</accession>
<dbReference type="AlphaFoldDB" id="A0A6J6UEG4"/>
<sequence>MSLLNFEPSGREPKGGKKSLKLVLGIGALVGSIALGSTLAASINLNSGAPVEFGQGVTQTTSCDDEVTITPFSTFVNDEESADFLFTSFSVTGISASCYGKTFTIKAYSNSDNSPLDLYATDGVSEPFSEVQVLDTEGSFSLVEAGLLSDDIEDVSTGFKVTMVTAGPPASAALASAQDVDRITIESKDSTESTPVTYSVGERGPGGGIVYYVSANFFTSTGSTCDTQCKYLEVAPATWQSAGAIVEIDTYYQWSSNDSVATGQDLQNGNNEGFSSDQKANWQIGKGFYNTSVMKVAGATSAAQAKVLAYAGGSAPGQWFIPSMNELNELCKYASGQTTGDPKVACDSSGNLKTGTANDLGGFIAWTYYSSSESGATFAWLQSFPNGGHYTGNYGKTESYYVRPVRAF</sequence>
<protein>
    <submittedName>
        <fullName evidence="1">Unannotated protein</fullName>
    </submittedName>
</protein>
<name>A0A6J6UEG4_9ZZZZ</name>